<comment type="caution">
    <text evidence="1">The sequence shown here is derived from an EMBL/GenBank/DDBJ whole genome shotgun (WGS) entry which is preliminary data.</text>
</comment>
<protein>
    <submittedName>
        <fullName evidence="1">Ribonuclease H-like domain-containing protein</fullName>
    </submittedName>
</protein>
<sequence length="289" mass="32716">MFDIIDVYELKLTVGHPNGTLAQITHVEYLKLNNDLVLFDFLVVPEYCDLKRGRVMRTGSEFGGFAETVWKELHETYDRIDGIVFNLLQIINSSKQGGLLVSEYYHRLLAFRPVMTHLLENCVLAHKESDGDKVLKYLKLATKSGIGFSKSSNGFKVIAFSDFDWANYPMTRRSVSGYCAFVNVNLISWKSKKQATLSKSSDEVEYRAMASATCEVMWVLKVLNDLDFDGLTPITLYYDNKSAIQIAANPVMHEKTKHSDTDMHLVREKVASGLIKTKNVDSESQVADF</sequence>
<dbReference type="PANTHER" id="PTHR11439">
    <property type="entry name" value="GAG-POL-RELATED RETROTRANSPOSON"/>
    <property type="match status" value="1"/>
</dbReference>
<dbReference type="AlphaFoldDB" id="A0A6L2P3X8"/>
<evidence type="ECO:0000313" key="1">
    <source>
        <dbReference type="EMBL" id="GEU93016.1"/>
    </source>
</evidence>
<gene>
    <name evidence="1" type="ORF">Tci_064994</name>
</gene>
<proteinExistence type="predicted"/>
<organism evidence="1">
    <name type="scientific">Tanacetum cinerariifolium</name>
    <name type="common">Dalmatian daisy</name>
    <name type="synonym">Chrysanthemum cinerariifolium</name>
    <dbReference type="NCBI Taxonomy" id="118510"/>
    <lineage>
        <taxon>Eukaryota</taxon>
        <taxon>Viridiplantae</taxon>
        <taxon>Streptophyta</taxon>
        <taxon>Embryophyta</taxon>
        <taxon>Tracheophyta</taxon>
        <taxon>Spermatophyta</taxon>
        <taxon>Magnoliopsida</taxon>
        <taxon>eudicotyledons</taxon>
        <taxon>Gunneridae</taxon>
        <taxon>Pentapetalae</taxon>
        <taxon>asterids</taxon>
        <taxon>campanulids</taxon>
        <taxon>Asterales</taxon>
        <taxon>Asteraceae</taxon>
        <taxon>Asteroideae</taxon>
        <taxon>Anthemideae</taxon>
        <taxon>Anthemidinae</taxon>
        <taxon>Tanacetum</taxon>
    </lineage>
</organism>
<name>A0A6L2P3X8_TANCI</name>
<reference evidence="1" key="1">
    <citation type="journal article" date="2019" name="Sci. Rep.">
        <title>Draft genome of Tanacetum cinerariifolium, the natural source of mosquito coil.</title>
        <authorList>
            <person name="Yamashiro T."/>
            <person name="Shiraishi A."/>
            <person name="Satake H."/>
            <person name="Nakayama K."/>
        </authorList>
    </citation>
    <scope>NUCLEOTIDE SEQUENCE</scope>
</reference>
<accession>A0A6L2P3X8</accession>
<dbReference type="CDD" id="cd09272">
    <property type="entry name" value="RNase_HI_RT_Ty1"/>
    <property type="match status" value="1"/>
</dbReference>
<dbReference type="PANTHER" id="PTHR11439:SF463">
    <property type="entry name" value="REVERSE TRANSCRIPTASE TY1_COPIA-TYPE DOMAIN-CONTAINING PROTEIN"/>
    <property type="match status" value="1"/>
</dbReference>
<dbReference type="EMBL" id="BKCJ010010758">
    <property type="protein sequence ID" value="GEU93016.1"/>
    <property type="molecule type" value="Genomic_DNA"/>
</dbReference>